<dbReference type="Pfam" id="PF17754">
    <property type="entry name" value="TetR_C_14"/>
    <property type="match status" value="1"/>
</dbReference>
<evidence type="ECO:0000256" key="1">
    <source>
        <dbReference type="ARBA" id="ARBA00023015"/>
    </source>
</evidence>
<feature type="domain" description="HTH tetR-type" evidence="5">
    <location>
        <begin position="13"/>
        <end position="73"/>
    </location>
</feature>
<dbReference type="SUPFAM" id="SSF46689">
    <property type="entry name" value="Homeodomain-like"/>
    <property type="match status" value="1"/>
</dbReference>
<dbReference type="EMBL" id="BOMB01000010">
    <property type="protein sequence ID" value="GID10895.1"/>
    <property type="molecule type" value="Genomic_DNA"/>
</dbReference>
<keyword evidence="7" id="KW-1185">Reference proteome</keyword>
<evidence type="ECO:0000256" key="4">
    <source>
        <dbReference type="PROSITE-ProRule" id="PRU00335"/>
    </source>
</evidence>
<dbReference type="Gene3D" id="1.10.357.10">
    <property type="entry name" value="Tetracycline Repressor, domain 2"/>
    <property type="match status" value="1"/>
</dbReference>
<evidence type="ECO:0000313" key="6">
    <source>
        <dbReference type="EMBL" id="GID10895.1"/>
    </source>
</evidence>
<comment type="caution">
    <text evidence="6">The sequence shown here is derived from an EMBL/GenBank/DDBJ whole genome shotgun (WGS) entry which is preliminary data.</text>
</comment>
<dbReference type="InterPro" id="IPR001647">
    <property type="entry name" value="HTH_TetR"/>
</dbReference>
<accession>A0A8J3NBK7</accession>
<dbReference type="GO" id="GO:0003700">
    <property type="term" value="F:DNA-binding transcription factor activity"/>
    <property type="evidence" value="ECO:0007669"/>
    <property type="project" value="TreeGrafter"/>
</dbReference>
<sequence>METRTSLTQRRKAATELDIALAAARLFSDRTSSDVTVEKIAAAAGVSLRTFYRYFPTKHDAIGPLFTVGASAWQEAVAGAAGPDVTAAVRDAIHQVLTPGTPSERERLTWTRNLIRRADGDPALQAVWRKVNAESETRLCAIIADRRPARADRLTTRLLAAAATDAIRVSLEHWAIDTRGAVDRLAGLATEAFEQLSAGIAR</sequence>
<proteinExistence type="predicted"/>
<keyword evidence="3" id="KW-0804">Transcription</keyword>
<feature type="DNA-binding region" description="H-T-H motif" evidence="4">
    <location>
        <begin position="36"/>
        <end position="55"/>
    </location>
</feature>
<dbReference type="PROSITE" id="PS01081">
    <property type="entry name" value="HTH_TETR_1"/>
    <property type="match status" value="1"/>
</dbReference>
<evidence type="ECO:0000313" key="7">
    <source>
        <dbReference type="Proteomes" id="UP000612808"/>
    </source>
</evidence>
<dbReference type="GO" id="GO:0000976">
    <property type="term" value="F:transcription cis-regulatory region binding"/>
    <property type="evidence" value="ECO:0007669"/>
    <property type="project" value="TreeGrafter"/>
</dbReference>
<evidence type="ECO:0000259" key="5">
    <source>
        <dbReference type="PROSITE" id="PS50977"/>
    </source>
</evidence>
<dbReference type="InterPro" id="IPR009057">
    <property type="entry name" value="Homeodomain-like_sf"/>
</dbReference>
<organism evidence="6 7">
    <name type="scientific">Actinocatenispora rupis</name>
    <dbReference type="NCBI Taxonomy" id="519421"/>
    <lineage>
        <taxon>Bacteria</taxon>
        <taxon>Bacillati</taxon>
        <taxon>Actinomycetota</taxon>
        <taxon>Actinomycetes</taxon>
        <taxon>Micromonosporales</taxon>
        <taxon>Micromonosporaceae</taxon>
        <taxon>Actinocatenispora</taxon>
    </lineage>
</organism>
<dbReference type="InterPro" id="IPR041347">
    <property type="entry name" value="MftR_C"/>
</dbReference>
<dbReference type="PANTHER" id="PTHR30055">
    <property type="entry name" value="HTH-TYPE TRANSCRIPTIONAL REGULATOR RUTR"/>
    <property type="match status" value="1"/>
</dbReference>
<dbReference type="PROSITE" id="PS50977">
    <property type="entry name" value="HTH_TETR_2"/>
    <property type="match status" value="1"/>
</dbReference>
<dbReference type="InterPro" id="IPR050109">
    <property type="entry name" value="HTH-type_TetR-like_transc_reg"/>
</dbReference>
<dbReference type="AlphaFoldDB" id="A0A8J3NBK7"/>
<evidence type="ECO:0000256" key="2">
    <source>
        <dbReference type="ARBA" id="ARBA00023125"/>
    </source>
</evidence>
<dbReference type="InterPro" id="IPR023772">
    <property type="entry name" value="DNA-bd_HTH_TetR-type_CS"/>
</dbReference>
<evidence type="ECO:0000256" key="3">
    <source>
        <dbReference type="ARBA" id="ARBA00023163"/>
    </source>
</evidence>
<protein>
    <submittedName>
        <fullName evidence="6">TetR family transcriptional regulator</fullName>
    </submittedName>
</protein>
<name>A0A8J3NBK7_9ACTN</name>
<dbReference type="Proteomes" id="UP000612808">
    <property type="component" value="Unassembled WGS sequence"/>
</dbReference>
<gene>
    <name evidence="6" type="ORF">Aru02nite_17840</name>
</gene>
<keyword evidence="1" id="KW-0805">Transcription regulation</keyword>
<dbReference type="Pfam" id="PF00440">
    <property type="entry name" value="TetR_N"/>
    <property type="match status" value="1"/>
</dbReference>
<keyword evidence="2 4" id="KW-0238">DNA-binding</keyword>
<dbReference type="RefSeq" id="WP_203656504.1">
    <property type="nucleotide sequence ID" value="NZ_BAAAZM010000004.1"/>
</dbReference>
<dbReference type="PANTHER" id="PTHR30055:SF238">
    <property type="entry name" value="MYCOFACTOCIN BIOSYNTHESIS TRANSCRIPTIONAL REGULATOR MFTR-RELATED"/>
    <property type="match status" value="1"/>
</dbReference>
<reference evidence="6" key="1">
    <citation type="submission" date="2021-01" db="EMBL/GenBank/DDBJ databases">
        <title>Whole genome shotgun sequence of Actinocatenispora rupis NBRC 107355.</title>
        <authorList>
            <person name="Komaki H."/>
            <person name="Tamura T."/>
        </authorList>
    </citation>
    <scope>NUCLEOTIDE SEQUENCE</scope>
    <source>
        <strain evidence="6">NBRC 107355</strain>
    </source>
</reference>